<dbReference type="GO" id="GO:0016747">
    <property type="term" value="F:acyltransferase activity, transferring groups other than amino-acyl groups"/>
    <property type="evidence" value="ECO:0007669"/>
    <property type="project" value="InterPro"/>
</dbReference>
<organism evidence="4 5">
    <name type="scientific">Ahrensia marina</name>
    <dbReference type="NCBI Taxonomy" id="1514904"/>
    <lineage>
        <taxon>Bacteria</taxon>
        <taxon>Pseudomonadati</taxon>
        <taxon>Pseudomonadota</taxon>
        <taxon>Alphaproteobacteria</taxon>
        <taxon>Hyphomicrobiales</taxon>
        <taxon>Ahrensiaceae</taxon>
        <taxon>Ahrensia</taxon>
    </lineage>
</organism>
<dbReference type="InterPro" id="IPR017255">
    <property type="entry name" value="AcTrfase_GNAT_prd"/>
</dbReference>
<dbReference type="OrthoDB" id="5459937at2"/>
<dbReference type="SUPFAM" id="SSF55729">
    <property type="entry name" value="Acyl-CoA N-acyltransferases (Nat)"/>
    <property type="match status" value="1"/>
</dbReference>
<dbReference type="PROSITE" id="PS51186">
    <property type="entry name" value="GNAT"/>
    <property type="match status" value="1"/>
</dbReference>
<name>A0A0N0E7W4_9HYPH</name>
<dbReference type="PANTHER" id="PTHR43877:SF2">
    <property type="entry name" value="AMINOALKYLPHOSPHONATE N-ACETYLTRANSFERASE-RELATED"/>
    <property type="match status" value="1"/>
</dbReference>
<dbReference type="EMBL" id="JXMU01000009">
    <property type="protein sequence ID" value="KPB01671.1"/>
    <property type="molecule type" value="Genomic_DNA"/>
</dbReference>
<sequence length="162" mass="18390">MWVRSASQEDLEIVSTMLTETWHDTYDKIYGREKVAELTKQWHSVAALKQRLNKPRSEFIICDDGAEIGAMAFASQIDNETTMLHQLYVRPSTQGQGLGEKLLIEVEASFPDVRKVRLEVEEANERAIKFYQRNGFKQIGTTPDCGVKGSGIPAVIMEKVIW</sequence>
<dbReference type="PATRIC" id="fig|1514904.3.peg.3501"/>
<dbReference type="Pfam" id="PF13673">
    <property type="entry name" value="Acetyltransf_10"/>
    <property type="match status" value="1"/>
</dbReference>
<dbReference type="InterPro" id="IPR000182">
    <property type="entry name" value="GNAT_dom"/>
</dbReference>
<evidence type="ECO:0000259" key="3">
    <source>
        <dbReference type="PROSITE" id="PS51186"/>
    </source>
</evidence>
<dbReference type="CDD" id="cd04301">
    <property type="entry name" value="NAT_SF"/>
    <property type="match status" value="1"/>
</dbReference>
<evidence type="ECO:0000256" key="1">
    <source>
        <dbReference type="ARBA" id="ARBA00022679"/>
    </source>
</evidence>
<protein>
    <submittedName>
        <fullName evidence="4">GCN5 family acetyltransferase</fullName>
    </submittedName>
</protein>
<dbReference type="RefSeq" id="WP_053998697.1">
    <property type="nucleotide sequence ID" value="NZ_JXMU01000009.1"/>
</dbReference>
<evidence type="ECO:0000313" key="4">
    <source>
        <dbReference type="EMBL" id="KPB01671.1"/>
    </source>
</evidence>
<dbReference type="STRING" id="1514904.SU32_07320"/>
<gene>
    <name evidence="4" type="ORF">SU32_07320</name>
</gene>
<keyword evidence="2" id="KW-0012">Acyltransferase</keyword>
<evidence type="ECO:0000313" key="5">
    <source>
        <dbReference type="Proteomes" id="UP000038011"/>
    </source>
</evidence>
<dbReference type="Proteomes" id="UP000038011">
    <property type="component" value="Unassembled WGS sequence"/>
</dbReference>
<dbReference type="AlphaFoldDB" id="A0A0N0E7W4"/>
<proteinExistence type="predicted"/>
<dbReference type="PIRSF" id="PIRSF037663">
    <property type="entry name" value="Acetyltransf_GNAT_prd"/>
    <property type="match status" value="1"/>
</dbReference>
<reference evidence="4 5" key="1">
    <citation type="submission" date="2015-01" db="EMBL/GenBank/DDBJ databases">
        <title>Ahrensia donghaiensis sp. nov., a novel dimethylsulphoniopropionate-cleavage bacterium isolated from seawater and emended descriptions of the genus Ahrensia and Ahrensia kielensis.</title>
        <authorList>
            <person name="Liu J."/>
        </authorList>
    </citation>
    <scope>NUCLEOTIDE SEQUENCE [LARGE SCALE GENOMIC DNA]</scope>
    <source>
        <strain evidence="4 5">LZD062</strain>
    </source>
</reference>
<keyword evidence="5" id="KW-1185">Reference proteome</keyword>
<dbReference type="PANTHER" id="PTHR43877">
    <property type="entry name" value="AMINOALKYLPHOSPHONATE N-ACETYLTRANSFERASE-RELATED-RELATED"/>
    <property type="match status" value="1"/>
</dbReference>
<dbReference type="InterPro" id="IPR016181">
    <property type="entry name" value="Acyl_CoA_acyltransferase"/>
</dbReference>
<accession>A0A0N0E7W4</accession>
<dbReference type="InterPro" id="IPR050832">
    <property type="entry name" value="Bact_Acetyltransf"/>
</dbReference>
<comment type="caution">
    <text evidence="4">The sequence shown here is derived from an EMBL/GenBank/DDBJ whole genome shotgun (WGS) entry which is preliminary data.</text>
</comment>
<evidence type="ECO:0000256" key="2">
    <source>
        <dbReference type="ARBA" id="ARBA00023315"/>
    </source>
</evidence>
<dbReference type="Gene3D" id="3.40.630.30">
    <property type="match status" value="1"/>
</dbReference>
<keyword evidence="1 4" id="KW-0808">Transferase</keyword>
<feature type="domain" description="N-acetyltransferase" evidence="3">
    <location>
        <begin position="1"/>
        <end position="162"/>
    </location>
</feature>